<dbReference type="SMART" id="SM00612">
    <property type="entry name" value="Kelch"/>
    <property type="match status" value="1"/>
</dbReference>
<dbReference type="InterPro" id="IPR006652">
    <property type="entry name" value="Kelch_1"/>
</dbReference>
<proteinExistence type="predicted"/>
<dbReference type="EMBL" id="CACVBM020001640">
    <property type="protein sequence ID" value="CAA7056429.1"/>
    <property type="molecule type" value="Genomic_DNA"/>
</dbReference>
<dbReference type="InterPro" id="IPR050354">
    <property type="entry name" value="F-box/kelch-repeat_ARATH"/>
</dbReference>
<dbReference type="PANTHER" id="PTHR24414">
    <property type="entry name" value="F-BOX/KELCH-REPEAT PROTEIN SKIP4"/>
    <property type="match status" value="1"/>
</dbReference>
<reference evidence="2" key="1">
    <citation type="submission" date="2020-01" db="EMBL/GenBank/DDBJ databases">
        <authorList>
            <person name="Mishra B."/>
        </authorList>
    </citation>
    <scope>NUCLEOTIDE SEQUENCE [LARGE SCALE GENOMIC DNA]</scope>
</reference>
<gene>
    <name evidence="2" type="ORF">MERR_LOCUS43665</name>
</gene>
<dbReference type="InterPro" id="IPR015915">
    <property type="entry name" value="Kelch-typ_b-propeller"/>
</dbReference>
<dbReference type="SUPFAM" id="SSF117281">
    <property type="entry name" value="Kelch motif"/>
    <property type="match status" value="1"/>
</dbReference>
<protein>
    <recommendedName>
        <fullName evidence="1">FKB95-like N-terminal Kelch domain-containing protein</fullName>
    </recommendedName>
</protein>
<keyword evidence="3" id="KW-1185">Reference proteome</keyword>
<comment type="caution">
    <text evidence="2">The sequence shown here is derived from an EMBL/GenBank/DDBJ whole genome shotgun (WGS) entry which is preliminary data.</text>
</comment>
<dbReference type="InterPro" id="IPR057499">
    <property type="entry name" value="Kelch_FKB95"/>
</dbReference>
<dbReference type="OrthoDB" id="45365at2759"/>
<evidence type="ECO:0000259" key="1">
    <source>
        <dbReference type="Pfam" id="PF25210"/>
    </source>
</evidence>
<accession>A0A6D2KHR3</accession>
<dbReference type="Gene3D" id="2.120.10.80">
    <property type="entry name" value="Kelch-type beta propeller"/>
    <property type="match status" value="1"/>
</dbReference>
<dbReference type="Proteomes" id="UP000467841">
    <property type="component" value="Unassembled WGS sequence"/>
</dbReference>
<organism evidence="2 3">
    <name type="scientific">Microthlaspi erraticum</name>
    <dbReference type="NCBI Taxonomy" id="1685480"/>
    <lineage>
        <taxon>Eukaryota</taxon>
        <taxon>Viridiplantae</taxon>
        <taxon>Streptophyta</taxon>
        <taxon>Embryophyta</taxon>
        <taxon>Tracheophyta</taxon>
        <taxon>Spermatophyta</taxon>
        <taxon>Magnoliopsida</taxon>
        <taxon>eudicotyledons</taxon>
        <taxon>Gunneridae</taxon>
        <taxon>Pentapetalae</taxon>
        <taxon>rosids</taxon>
        <taxon>malvids</taxon>
        <taxon>Brassicales</taxon>
        <taxon>Brassicaceae</taxon>
        <taxon>Coluteocarpeae</taxon>
        <taxon>Microthlaspi</taxon>
    </lineage>
</organism>
<evidence type="ECO:0000313" key="2">
    <source>
        <dbReference type="EMBL" id="CAA7056429.1"/>
    </source>
</evidence>
<feature type="domain" description="FKB95-like N-terminal Kelch" evidence="1">
    <location>
        <begin position="110"/>
        <end position="355"/>
    </location>
</feature>
<dbReference type="AlphaFoldDB" id="A0A6D2KHR3"/>
<name>A0A6D2KHR3_9BRAS</name>
<evidence type="ECO:0000313" key="3">
    <source>
        <dbReference type="Proteomes" id="UP000467841"/>
    </source>
</evidence>
<dbReference type="PANTHER" id="PTHR24414:SF147">
    <property type="entry name" value="(RAPE) HYPOTHETICAL PROTEIN"/>
    <property type="match status" value="1"/>
</dbReference>
<sequence>MKGRKASAIRGCSQLKLKTKKKKEKETEVCGLGLLPDDVFVDCLTRVSRLDLVALGMVSRRHRYGAESEELTDMRHRRGSVDPYLYVFLHMHPDPSPRWFVLHPVQRQLKPIYPGLYPAPVEGSCFVKTKRGIYTMGGLMNGEPTSEVTFLDCIEHIVYQLAPMKMARSGASAVLIDERIYVFGGCWDQDVADSSNWVEVHDIGTPTWELLPVSTPPKTPLKIKQSVVMMDKNLVYAVDEQGQVFVFSARECMFEAEGRTESKPETKNDWLLANYTFLCRGIGGKVLWRAPGDLEWEEVQGLEELQQQHPGFEIIKLCVYSAETLVIFWEARPQGVLELWYAEFSLSSRMEGEVWVVRGSIRASGSVLSDSDSSYTGLNLLCAASLHL</sequence>
<dbReference type="Pfam" id="PF25210">
    <property type="entry name" value="Kelch_FKB95"/>
    <property type="match status" value="1"/>
</dbReference>